<sequence>MKINRVVIKNFKSLKDIDISLSNLTLITGVNSSGKSSFIQAILLLKQNFETIRFSELYSHEETKKPLNINDKYVKLGNKKDILYQDTYDEKIEISLMFEKNLELEDEDNSPIKISFDANTLQFESSVDIVSNLAFYNMDEKLQYIQTNRIEPEIFYSLSDEFLLNNNIGLSGEFTAHYLANNRHKPLDIEALIHKNSLTTQLLENVSLWLSDISEGVEVSAKVYDELQKVNLTYKYTYGDNTTNSYTPLNVGFGLTYVLPVIVAILKAKEGDLLIIENPESHLHPAGQSKIAELCAIASANGVQIILETHSDHFLNGIRVATKKGLLTPEQSSIYYFRKEKDELETKIDKINIDKDGGIDSYPKGFFDQFDDDLDELLGL</sequence>
<dbReference type="InterPro" id="IPR027417">
    <property type="entry name" value="P-loop_NTPase"/>
</dbReference>
<evidence type="ECO:0000313" key="3">
    <source>
        <dbReference type="EMBL" id="CAA6825167.1"/>
    </source>
</evidence>
<evidence type="ECO:0000259" key="1">
    <source>
        <dbReference type="Pfam" id="PF12476"/>
    </source>
</evidence>
<proteinExistence type="predicted"/>
<organism evidence="3">
    <name type="scientific">uncultured Sulfurovum sp</name>
    <dbReference type="NCBI Taxonomy" id="269237"/>
    <lineage>
        <taxon>Bacteria</taxon>
        <taxon>Pseudomonadati</taxon>
        <taxon>Campylobacterota</taxon>
        <taxon>Epsilonproteobacteria</taxon>
        <taxon>Campylobacterales</taxon>
        <taxon>Sulfurovaceae</taxon>
        <taxon>Sulfurovum</taxon>
        <taxon>environmental samples</taxon>
    </lineage>
</organism>
<dbReference type="AlphaFoldDB" id="A0A6S6U4G7"/>
<name>A0A6S6U4G7_9BACT</name>
<dbReference type="InterPro" id="IPR051396">
    <property type="entry name" value="Bact_Antivir_Def_Nuclease"/>
</dbReference>
<reference evidence="3" key="1">
    <citation type="submission" date="2020-01" db="EMBL/GenBank/DDBJ databases">
        <authorList>
            <person name="Meier V. D."/>
            <person name="Meier V D."/>
        </authorList>
    </citation>
    <scope>NUCLEOTIDE SEQUENCE</scope>
    <source>
        <strain evidence="3">HLG_WM_MAG_01</strain>
    </source>
</reference>
<dbReference type="InterPro" id="IPR041685">
    <property type="entry name" value="AAA_GajA/Old/RecF-like"/>
</dbReference>
<protein>
    <submittedName>
        <fullName evidence="3">Chromosome segregation protein</fullName>
    </submittedName>
</protein>
<dbReference type="PIRSF" id="PIRSF034888">
    <property type="entry name" value="P-loop_UCP034888"/>
    <property type="match status" value="1"/>
</dbReference>
<feature type="domain" description="DUF3696" evidence="1">
    <location>
        <begin position="327"/>
        <end position="377"/>
    </location>
</feature>
<dbReference type="GO" id="GO:0005524">
    <property type="term" value="F:ATP binding"/>
    <property type="evidence" value="ECO:0007669"/>
    <property type="project" value="InterPro"/>
</dbReference>
<evidence type="ECO:0000259" key="2">
    <source>
        <dbReference type="Pfam" id="PF13175"/>
    </source>
</evidence>
<gene>
    <name evidence="3" type="ORF">HELGO_WM7062</name>
</gene>
<dbReference type="Pfam" id="PF13175">
    <property type="entry name" value="AAA_15"/>
    <property type="match status" value="1"/>
</dbReference>
<dbReference type="PANTHER" id="PTHR43581">
    <property type="entry name" value="ATP/GTP PHOSPHATASE"/>
    <property type="match status" value="1"/>
</dbReference>
<dbReference type="PANTHER" id="PTHR43581:SF2">
    <property type="entry name" value="EXCINUCLEASE ATPASE SUBUNIT"/>
    <property type="match status" value="1"/>
</dbReference>
<dbReference type="InterPro" id="IPR022532">
    <property type="entry name" value="DUF3696"/>
</dbReference>
<dbReference type="SUPFAM" id="SSF52540">
    <property type="entry name" value="P-loop containing nucleoside triphosphate hydrolases"/>
    <property type="match status" value="1"/>
</dbReference>
<dbReference type="InterPro" id="IPR014592">
    <property type="entry name" value="P-loop_UCP034888"/>
</dbReference>
<accession>A0A6S6U4G7</accession>
<feature type="domain" description="Endonuclease GajA/Old nuclease/RecF-like AAA" evidence="2">
    <location>
        <begin position="1"/>
        <end position="314"/>
    </location>
</feature>
<dbReference type="Pfam" id="PF12476">
    <property type="entry name" value="DUF3696"/>
    <property type="match status" value="1"/>
</dbReference>
<dbReference type="EMBL" id="CACVAS010000128">
    <property type="protein sequence ID" value="CAA6825167.1"/>
    <property type="molecule type" value="Genomic_DNA"/>
</dbReference>
<dbReference type="GO" id="GO:0016887">
    <property type="term" value="F:ATP hydrolysis activity"/>
    <property type="evidence" value="ECO:0007669"/>
    <property type="project" value="InterPro"/>
</dbReference>
<dbReference type="Gene3D" id="3.40.50.300">
    <property type="entry name" value="P-loop containing nucleotide triphosphate hydrolases"/>
    <property type="match status" value="1"/>
</dbReference>